<dbReference type="AlphaFoldDB" id="A0A9J5ZRE5"/>
<evidence type="ECO:0000313" key="2">
    <source>
        <dbReference type="Proteomes" id="UP000824120"/>
    </source>
</evidence>
<comment type="caution">
    <text evidence="1">The sequence shown here is derived from an EMBL/GenBank/DDBJ whole genome shotgun (WGS) entry which is preliminary data.</text>
</comment>
<gene>
    <name evidence="1" type="ORF">H5410_014629</name>
</gene>
<proteinExistence type="predicted"/>
<protein>
    <submittedName>
        <fullName evidence="1">Uncharacterized protein</fullName>
    </submittedName>
</protein>
<organism evidence="1 2">
    <name type="scientific">Solanum commersonii</name>
    <name type="common">Commerson's wild potato</name>
    <name type="synonym">Commerson's nightshade</name>
    <dbReference type="NCBI Taxonomy" id="4109"/>
    <lineage>
        <taxon>Eukaryota</taxon>
        <taxon>Viridiplantae</taxon>
        <taxon>Streptophyta</taxon>
        <taxon>Embryophyta</taxon>
        <taxon>Tracheophyta</taxon>
        <taxon>Spermatophyta</taxon>
        <taxon>Magnoliopsida</taxon>
        <taxon>eudicotyledons</taxon>
        <taxon>Gunneridae</taxon>
        <taxon>Pentapetalae</taxon>
        <taxon>asterids</taxon>
        <taxon>lamiids</taxon>
        <taxon>Solanales</taxon>
        <taxon>Solanaceae</taxon>
        <taxon>Solanoideae</taxon>
        <taxon>Solaneae</taxon>
        <taxon>Solanum</taxon>
    </lineage>
</organism>
<dbReference type="EMBL" id="JACXVP010000003">
    <property type="protein sequence ID" value="KAG5614805.1"/>
    <property type="molecule type" value="Genomic_DNA"/>
</dbReference>
<accession>A0A9J5ZRE5</accession>
<evidence type="ECO:0000313" key="1">
    <source>
        <dbReference type="EMBL" id="KAG5614805.1"/>
    </source>
</evidence>
<dbReference type="Proteomes" id="UP000824120">
    <property type="component" value="Chromosome 3"/>
</dbReference>
<name>A0A9J5ZRE5_SOLCO</name>
<reference evidence="1 2" key="1">
    <citation type="submission" date="2020-09" db="EMBL/GenBank/DDBJ databases">
        <title>De no assembly of potato wild relative species, Solanum commersonii.</title>
        <authorList>
            <person name="Cho K."/>
        </authorList>
    </citation>
    <scope>NUCLEOTIDE SEQUENCE [LARGE SCALE GENOMIC DNA]</scope>
    <source>
        <strain evidence="1">LZ3.2</strain>
        <tissue evidence="1">Leaf</tissue>
    </source>
</reference>
<sequence>MASEAMIWHAPSHRAMSRAPLTVGGSMGPGPSRSHRAIGICCSLASSLEARIATLLHHIRPRMQKSIGESEARVEQDGGYDGRKVQSIIAECL</sequence>
<keyword evidence="2" id="KW-1185">Reference proteome</keyword>